<name>A0A931IIW4_9NOCA</name>
<dbReference type="PROSITE" id="PS50943">
    <property type="entry name" value="HTH_CROC1"/>
    <property type="match status" value="1"/>
</dbReference>
<gene>
    <name evidence="2" type="ORF">IT779_33190</name>
</gene>
<dbReference type="Gene3D" id="1.10.260.40">
    <property type="entry name" value="lambda repressor-like DNA-binding domains"/>
    <property type="match status" value="1"/>
</dbReference>
<dbReference type="Proteomes" id="UP000655751">
    <property type="component" value="Unassembled WGS sequence"/>
</dbReference>
<feature type="domain" description="HTH cro/C1-type" evidence="1">
    <location>
        <begin position="24"/>
        <end position="72"/>
    </location>
</feature>
<dbReference type="EMBL" id="JADMLG010000021">
    <property type="protein sequence ID" value="MBH0781140.1"/>
    <property type="molecule type" value="Genomic_DNA"/>
</dbReference>
<dbReference type="InterPro" id="IPR001387">
    <property type="entry name" value="Cro/C1-type_HTH"/>
</dbReference>
<sequence>MGAPLRTARKLLLGREIAHMIATAGVSQADAAKLIETTQSRIAGLVNGVGAITVGDLELLAARLGFDDSSYLDQLRELRRDNHKRGYWDTGVRRAYAENLRLLVDLEDHAGLIRVTEAEIIPGLAQCESYIHALHEAAGERAGVTVADEVAARLARQQVLNKPADQLVYHAILSESCLRREHAPRPVMLDQLEHLQELSQQPNIQLQVLPFSVRVHGAGMEDRFAMFRVPSPGAAGDLDIVVTESQGALRYSDDKADIAARERVWARLTAAALSPADSREFCANVARSFRRKTRP</sequence>
<dbReference type="InterPro" id="IPR010982">
    <property type="entry name" value="Lambda_DNA-bd_dom_sf"/>
</dbReference>
<keyword evidence="3" id="KW-1185">Reference proteome</keyword>
<comment type="caution">
    <text evidence="2">The sequence shown here is derived from an EMBL/GenBank/DDBJ whole genome shotgun (WGS) entry which is preliminary data.</text>
</comment>
<dbReference type="GO" id="GO:0003677">
    <property type="term" value="F:DNA binding"/>
    <property type="evidence" value="ECO:0007669"/>
    <property type="project" value="InterPro"/>
</dbReference>
<organism evidence="2 3">
    <name type="scientific">Nocardia bovistercoris</name>
    <dbReference type="NCBI Taxonomy" id="2785916"/>
    <lineage>
        <taxon>Bacteria</taxon>
        <taxon>Bacillati</taxon>
        <taxon>Actinomycetota</taxon>
        <taxon>Actinomycetes</taxon>
        <taxon>Mycobacteriales</taxon>
        <taxon>Nocardiaceae</taxon>
        <taxon>Nocardia</taxon>
    </lineage>
</organism>
<dbReference type="Pfam" id="PF19054">
    <property type="entry name" value="DUF5753"/>
    <property type="match status" value="1"/>
</dbReference>
<proteinExistence type="predicted"/>
<reference evidence="2" key="1">
    <citation type="submission" date="2020-11" db="EMBL/GenBank/DDBJ databases">
        <title>Nocardia NEAU-351.nov., a novel actinomycete isolated from the cow dung.</title>
        <authorList>
            <person name="Zhang X."/>
        </authorList>
    </citation>
    <scope>NUCLEOTIDE SEQUENCE</scope>
    <source>
        <strain evidence="2">NEAU-351</strain>
    </source>
</reference>
<dbReference type="RefSeq" id="WP_196153441.1">
    <property type="nucleotide sequence ID" value="NZ_JADMLG010000021.1"/>
</dbReference>
<protein>
    <submittedName>
        <fullName evidence="2">Helix-turn-helix transcriptional regulator</fullName>
    </submittedName>
</protein>
<dbReference type="AlphaFoldDB" id="A0A931IIW4"/>
<accession>A0A931IIW4</accession>
<dbReference type="Pfam" id="PF13560">
    <property type="entry name" value="HTH_31"/>
    <property type="match status" value="1"/>
</dbReference>
<dbReference type="InterPro" id="IPR043917">
    <property type="entry name" value="DUF5753"/>
</dbReference>
<dbReference type="SUPFAM" id="SSF47413">
    <property type="entry name" value="lambda repressor-like DNA-binding domains"/>
    <property type="match status" value="1"/>
</dbReference>
<evidence type="ECO:0000313" key="3">
    <source>
        <dbReference type="Proteomes" id="UP000655751"/>
    </source>
</evidence>
<evidence type="ECO:0000313" key="2">
    <source>
        <dbReference type="EMBL" id="MBH0781140.1"/>
    </source>
</evidence>
<evidence type="ECO:0000259" key="1">
    <source>
        <dbReference type="PROSITE" id="PS50943"/>
    </source>
</evidence>